<organism evidence="1 2">
    <name type="scientific">Paracoccus rhizosphaerae</name>
    <dbReference type="NCBI Taxonomy" id="1133347"/>
    <lineage>
        <taxon>Bacteria</taxon>
        <taxon>Pseudomonadati</taxon>
        <taxon>Pseudomonadota</taxon>
        <taxon>Alphaproteobacteria</taxon>
        <taxon>Rhodobacterales</taxon>
        <taxon>Paracoccaceae</taxon>
        <taxon>Paracoccus</taxon>
    </lineage>
</organism>
<sequence length="74" mass="8048">MSAIHDLNDSADKLHDAMCFLDLLYRAALQEKDTAPLPRGAAHAMDLLNDALHHLDAGPEKIRAADPECSTEVP</sequence>
<protein>
    <submittedName>
        <fullName evidence="1">Uncharacterized protein</fullName>
    </submittedName>
</protein>
<dbReference type="EMBL" id="JBHLWQ010000135">
    <property type="protein sequence ID" value="MFC0201512.1"/>
    <property type="molecule type" value="Genomic_DNA"/>
</dbReference>
<comment type="caution">
    <text evidence="1">The sequence shown here is derived from an EMBL/GenBank/DDBJ whole genome shotgun (WGS) entry which is preliminary data.</text>
</comment>
<accession>A0ABV6CLD3</accession>
<dbReference type="Proteomes" id="UP001589795">
    <property type="component" value="Unassembled WGS sequence"/>
</dbReference>
<dbReference type="RefSeq" id="WP_265507229.1">
    <property type="nucleotide sequence ID" value="NZ_JAOTBE010000026.1"/>
</dbReference>
<evidence type="ECO:0000313" key="2">
    <source>
        <dbReference type="Proteomes" id="UP001589795"/>
    </source>
</evidence>
<reference evidence="1 2" key="1">
    <citation type="submission" date="2024-09" db="EMBL/GenBank/DDBJ databases">
        <authorList>
            <person name="Sun Q."/>
            <person name="Mori K."/>
        </authorList>
    </citation>
    <scope>NUCLEOTIDE SEQUENCE [LARGE SCALE GENOMIC DNA]</scope>
    <source>
        <strain evidence="1 2">CCM 7904</strain>
    </source>
</reference>
<gene>
    <name evidence="1" type="ORF">ACFFIZ_14650</name>
</gene>
<evidence type="ECO:0000313" key="1">
    <source>
        <dbReference type="EMBL" id="MFC0201512.1"/>
    </source>
</evidence>
<name>A0ABV6CLD3_9RHOB</name>
<proteinExistence type="predicted"/>
<keyword evidence="2" id="KW-1185">Reference proteome</keyword>